<dbReference type="Proteomes" id="UP000316598">
    <property type="component" value="Unassembled WGS sequence"/>
</dbReference>
<comment type="cofactor">
    <cofactor evidence="1">
        <name>Zn(2+)</name>
        <dbReference type="ChEBI" id="CHEBI:29105"/>
    </cofactor>
</comment>
<dbReference type="Gene3D" id="3.40.630.10">
    <property type="entry name" value="Zn peptidases"/>
    <property type="match status" value="1"/>
</dbReference>
<dbReference type="SUPFAM" id="SSF55031">
    <property type="entry name" value="Bacterial exopeptidase dimerisation domain"/>
    <property type="match status" value="1"/>
</dbReference>
<reference evidence="5 6" key="1">
    <citation type="submission" date="2019-02" db="EMBL/GenBank/DDBJ databases">
        <title>Deep-cultivation of Planctomycetes and their phenomic and genomic characterization uncovers novel biology.</title>
        <authorList>
            <person name="Wiegand S."/>
            <person name="Jogler M."/>
            <person name="Boedeker C."/>
            <person name="Pinto D."/>
            <person name="Vollmers J."/>
            <person name="Rivas-Marin E."/>
            <person name="Kohn T."/>
            <person name="Peeters S.H."/>
            <person name="Heuer A."/>
            <person name="Rast P."/>
            <person name="Oberbeckmann S."/>
            <person name="Bunk B."/>
            <person name="Jeske O."/>
            <person name="Meyerdierks A."/>
            <person name="Storesund J.E."/>
            <person name="Kallscheuer N."/>
            <person name="Luecker S."/>
            <person name="Lage O.M."/>
            <person name="Pohl T."/>
            <person name="Merkel B.J."/>
            <person name="Hornburger P."/>
            <person name="Mueller R.-W."/>
            <person name="Bruemmer F."/>
            <person name="Labrenz M."/>
            <person name="Spormann A.M."/>
            <person name="Op Den Camp H."/>
            <person name="Overmann J."/>
            <person name="Amann R."/>
            <person name="Jetten M.S.M."/>
            <person name="Mascher T."/>
            <person name="Medema M.H."/>
            <person name="Devos D.P."/>
            <person name="Kaster A.-K."/>
            <person name="Ovreas L."/>
            <person name="Rohde M."/>
            <person name="Galperin M.Y."/>
            <person name="Jogler C."/>
        </authorList>
    </citation>
    <scope>NUCLEOTIDE SEQUENCE [LARGE SCALE GENOMIC DNA]</scope>
    <source>
        <strain evidence="5 6">Pla22</strain>
    </source>
</reference>
<name>A0A5C5WWK8_9BACT</name>
<dbReference type="AlphaFoldDB" id="A0A5C5WWK8"/>
<keyword evidence="5" id="KW-0645">Protease</keyword>
<organism evidence="5 6">
    <name type="scientific">Rubripirellula amarantea</name>
    <dbReference type="NCBI Taxonomy" id="2527999"/>
    <lineage>
        <taxon>Bacteria</taxon>
        <taxon>Pseudomonadati</taxon>
        <taxon>Planctomycetota</taxon>
        <taxon>Planctomycetia</taxon>
        <taxon>Pirellulales</taxon>
        <taxon>Pirellulaceae</taxon>
        <taxon>Rubripirellula</taxon>
    </lineage>
</organism>
<protein>
    <submittedName>
        <fullName evidence="5">Carboxypeptidase G2</fullName>
        <ecNumber evidence="5">3.4.17.11</ecNumber>
    </submittedName>
</protein>
<keyword evidence="6" id="KW-1185">Reference proteome</keyword>
<evidence type="ECO:0000256" key="3">
    <source>
        <dbReference type="ARBA" id="ARBA00022833"/>
    </source>
</evidence>
<dbReference type="InterPro" id="IPR036264">
    <property type="entry name" value="Bact_exopeptidase_dim_dom"/>
</dbReference>
<sequence length="426" mass="44946">MTGRFKCGSKVVKTTEIEITNLLPPESNVSELNHEVSVDPVAALDRFLDLAKIPGISGQEADVAARIVESLRAAGLPESQIQFDDANTRTRISGNCGNLIVTLPGNGRGPRTMLSAHMDTVPICVGSEPVIEGDEVISAAATGLGADDRSGCAAILTAVIERLKRGDENFSPAVVCFLIQEEIGLEGAKNLSVDRVGQVDQAFNFDGGTVEKLTIGAIGGQRMMIELTGIPAHAGVAPQAGASAIVMAARAIADLDERGWHGKIENEYGVGTANVGVINGGDATNVVTPKVTIRAEARSHDATMRTRIVSEIEAAFAKAAAMVTNDKGHSGSLKFESRVDYESFKLDAEHPSIKLAHDAVKSVGREPFVDVANGGLDANWLFRHGIAAVTMGCGQRNIHTADERLSIADYQDACKIATQLITVSNQ</sequence>
<dbReference type="Pfam" id="PF07687">
    <property type="entry name" value="M20_dimer"/>
    <property type="match status" value="1"/>
</dbReference>
<comment type="caution">
    <text evidence="5">The sequence shown here is derived from an EMBL/GenBank/DDBJ whole genome shotgun (WGS) entry which is preliminary data.</text>
</comment>
<evidence type="ECO:0000259" key="4">
    <source>
        <dbReference type="Pfam" id="PF07687"/>
    </source>
</evidence>
<keyword evidence="3" id="KW-0862">Zinc</keyword>
<dbReference type="InterPro" id="IPR002933">
    <property type="entry name" value="Peptidase_M20"/>
</dbReference>
<evidence type="ECO:0000256" key="1">
    <source>
        <dbReference type="ARBA" id="ARBA00001947"/>
    </source>
</evidence>
<dbReference type="SUPFAM" id="SSF53187">
    <property type="entry name" value="Zn-dependent exopeptidases"/>
    <property type="match status" value="1"/>
</dbReference>
<dbReference type="PANTHER" id="PTHR42994">
    <property type="entry name" value="PEPTIDASE T"/>
    <property type="match status" value="1"/>
</dbReference>
<keyword evidence="2 5" id="KW-0378">Hydrolase</keyword>
<evidence type="ECO:0000313" key="6">
    <source>
        <dbReference type="Proteomes" id="UP000316598"/>
    </source>
</evidence>
<dbReference type="PANTHER" id="PTHR42994:SF2">
    <property type="entry name" value="PEPTIDASE"/>
    <property type="match status" value="1"/>
</dbReference>
<keyword evidence="5" id="KW-0121">Carboxypeptidase</keyword>
<dbReference type="InterPro" id="IPR011650">
    <property type="entry name" value="Peptidase_M20_dimer"/>
</dbReference>
<evidence type="ECO:0000256" key="2">
    <source>
        <dbReference type="ARBA" id="ARBA00022801"/>
    </source>
</evidence>
<dbReference type="EC" id="3.4.17.11" evidence="5"/>
<dbReference type="OrthoDB" id="9804934at2"/>
<evidence type="ECO:0000313" key="5">
    <source>
        <dbReference type="EMBL" id="TWT54968.1"/>
    </source>
</evidence>
<accession>A0A5C5WWK8</accession>
<feature type="domain" description="Peptidase M20 dimerisation" evidence="4">
    <location>
        <begin position="222"/>
        <end position="320"/>
    </location>
</feature>
<dbReference type="GO" id="GO:0004180">
    <property type="term" value="F:carboxypeptidase activity"/>
    <property type="evidence" value="ECO:0007669"/>
    <property type="project" value="UniProtKB-KW"/>
</dbReference>
<dbReference type="EMBL" id="SJPI01000001">
    <property type="protein sequence ID" value="TWT54968.1"/>
    <property type="molecule type" value="Genomic_DNA"/>
</dbReference>
<gene>
    <name evidence="5" type="primary">cpg2_2</name>
    <name evidence="5" type="ORF">Pla22_26220</name>
</gene>
<dbReference type="Pfam" id="PF01546">
    <property type="entry name" value="Peptidase_M20"/>
    <property type="match status" value="1"/>
</dbReference>
<dbReference type="Gene3D" id="3.30.70.360">
    <property type="match status" value="1"/>
</dbReference>
<proteinExistence type="predicted"/>